<sequence>MAKSQHSSKSKCFCKKIFSSPCPICKMAAMAHVSAAQEESKTKEKMPPPTKVLVELSHTSASSEVEKKNPKVEAQLTKENGTENMGDNDAFSDYISRTKIKIRAVSNVGMENIASGSTDDGYDTKNEDNVKDTFSDYINRVKMRIRKTSSIGSRKVISFKQE</sequence>
<keyword evidence="2" id="KW-1185">Reference proteome</keyword>
<evidence type="ECO:0000313" key="2">
    <source>
        <dbReference type="Proteomes" id="UP000290289"/>
    </source>
</evidence>
<evidence type="ECO:0000313" key="1">
    <source>
        <dbReference type="EMBL" id="RXH82454.1"/>
    </source>
</evidence>
<proteinExistence type="predicted"/>
<dbReference type="Proteomes" id="UP000290289">
    <property type="component" value="Chromosome 12"/>
</dbReference>
<reference evidence="1 2" key="1">
    <citation type="submission" date="2018-10" db="EMBL/GenBank/DDBJ databases">
        <title>A high-quality apple genome assembly.</title>
        <authorList>
            <person name="Hu J."/>
        </authorList>
    </citation>
    <scope>NUCLEOTIDE SEQUENCE [LARGE SCALE GENOMIC DNA]</scope>
    <source>
        <strain evidence="2">cv. HFTH1</strain>
        <tissue evidence="1">Young leaf</tissue>
    </source>
</reference>
<comment type="caution">
    <text evidence="1">The sequence shown here is derived from an EMBL/GenBank/DDBJ whole genome shotgun (WGS) entry which is preliminary data.</text>
</comment>
<dbReference type="PANTHER" id="PTHR36746:SF3">
    <property type="entry name" value="DUF4005 DOMAIN-CONTAINING PROTEIN"/>
    <property type="match status" value="1"/>
</dbReference>
<dbReference type="EMBL" id="RDQH01000338">
    <property type="protein sequence ID" value="RXH82454.1"/>
    <property type="molecule type" value="Genomic_DNA"/>
</dbReference>
<gene>
    <name evidence="1" type="ORF">DVH24_036795</name>
</gene>
<protein>
    <submittedName>
        <fullName evidence="1">Uncharacterized protein</fullName>
    </submittedName>
</protein>
<accession>A0A498IK05</accession>
<dbReference type="AlphaFoldDB" id="A0A498IK05"/>
<name>A0A498IK05_MALDO</name>
<dbReference type="PANTHER" id="PTHR36746">
    <property type="entry name" value="BNAC04G51760D PROTEIN"/>
    <property type="match status" value="1"/>
</dbReference>
<organism evidence="1 2">
    <name type="scientific">Malus domestica</name>
    <name type="common">Apple</name>
    <name type="synonym">Pyrus malus</name>
    <dbReference type="NCBI Taxonomy" id="3750"/>
    <lineage>
        <taxon>Eukaryota</taxon>
        <taxon>Viridiplantae</taxon>
        <taxon>Streptophyta</taxon>
        <taxon>Embryophyta</taxon>
        <taxon>Tracheophyta</taxon>
        <taxon>Spermatophyta</taxon>
        <taxon>Magnoliopsida</taxon>
        <taxon>eudicotyledons</taxon>
        <taxon>Gunneridae</taxon>
        <taxon>Pentapetalae</taxon>
        <taxon>rosids</taxon>
        <taxon>fabids</taxon>
        <taxon>Rosales</taxon>
        <taxon>Rosaceae</taxon>
        <taxon>Amygdaloideae</taxon>
        <taxon>Maleae</taxon>
        <taxon>Malus</taxon>
    </lineage>
</organism>